<name>A0A2Y8ZVP8_9MICO</name>
<dbReference type="Proteomes" id="UP000250028">
    <property type="component" value="Unassembled WGS sequence"/>
</dbReference>
<feature type="domain" description="Suppressor of fused-like" evidence="1">
    <location>
        <begin position="32"/>
        <end position="182"/>
    </location>
</feature>
<dbReference type="RefSeq" id="WP_109687667.1">
    <property type="nucleotide sequence ID" value="NZ_QGDN01000001.1"/>
</dbReference>
<dbReference type="Pfam" id="PF05076">
    <property type="entry name" value="SUFU"/>
    <property type="match status" value="1"/>
</dbReference>
<organism evidence="2 3">
    <name type="scientific">Branchiibius hedensis</name>
    <dbReference type="NCBI Taxonomy" id="672460"/>
    <lineage>
        <taxon>Bacteria</taxon>
        <taxon>Bacillati</taxon>
        <taxon>Actinomycetota</taxon>
        <taxon>Actinomycetes</taxon>
        <taxon>Micrococcales</taxon>
        <taxon>Dermacoccaceae</taxon>
        <taxon>Branchiibius</taxon>
    </lineage>
</organism>
<gene>
    <name evidence="2" type="ORF">SAMN04489750_3394</name>
</gene>
<dbReference type="AlphaFoldDB" id="A0A2Y8ZVP8"/>
<evidence type="ECO:0000313" key="3">
    <source>
        <dbReference type="Proteomes" id="UP000250028"/>
    </source>
</evidence>
<dbReference type="InterPro" id="IPR020941">
    <property type="entry name" value="SUFU-like_domain"/>
</dbReference>
<proteinExistence type="predicted"/>
<keyword evidence="3" id="KW-1185">Reference proteome</keyword>
<dbReference type="EMBL" id="UESZ01000001">
    <property type="protein sequence ID" value="SSA36015.1"/>
    <property type="molecule type" value="Genomic_DNA"/>
</dbReference>
<protein>
    <submittedName>
        <fullName evidence="2">Suppressor of fused protein (SUFU)</fullName>
    </submittedName>
</protein>
<evidence type="ECO:0000313" key="2">
    <source>
        <dbReference type="EMBL" id="SSA36015.1"/>
    </source>
</evidence>
<evidence type="ECO:0000259" key="1">
    <source>
        <dbReference type="Pfam" id="PF05076"/>
    </source>
</evidence>
<sequence length="186" mass="20159">MTRVEDFVSHFDALAGKIPANIYYQDRPDGNRISALVYPDVPENGMLVGVTYGLSLLDNPAWTRGRPELLIGVKSTDHRWARAAGLLAANITGCPFSYGTVLNFGQPITDESTMDHFVVFAPTLLDEADFLNVLNAPEGAPAQDVIHVAGIYPIHASEAAAISDGKLEEFWKSGADLYDVTRPAVL</sequence>
<reference evidence="3" key="1">
    <citation type="submission" date="2016-10" db="EMBL/GenBank/DDBJ databases">
        <authorList>
            <person name="Varghese N."/>
            <person name="Submissions S."/>
        </authorList>
    </citation>
    <scope>NUCLEOTIDE SEQUENCE [LARGE SCALE GENOMIC DNA]</scope>
    <source>
        <strain evidence="3">DSM 22951</strain>
    </source>
</reference>
<accession>A0A2Y8ZVP8</accession>
<dbReference type="OrthoDB" id="2902204at2"/>